<dbReference type="OrthoDB" id="409543at2759"/>
<dbReference type="InterPro" id="IPR029044">
    <property type="entry name" value="Nucleotide-diphossugar_trans"/>
</dbReference>
<keyword evidence="2" id="KW-0732">Signal</keyword>
<dbReference type="InterPro" id="IPR007577">
    <property type="entry name" value="GlycoTrfase_DXD_sugar-bd_CS"/>
</dbReference>
<dbReference type="PANTHER" id="PTHR31834:SF1">
    <property type="entry name" value="INITIATION-SPECIFIC ALPHA-1,6-MANNOSYLTRANSFERASE"/>
    <property type="match status" value="1"/>
</dbReference>
<name>A0A1Z8JTB5_PICKU</name>
<protein>
    <recommendedName>
        <fullName evidence="7">Initiation-specific alpha-1,6-mannosyltransferase</fullName>
    </recommendedName>
</protein>
<feature type="signal peptide" evidence="2">
    <location>
        <begin position="1"/>
        <end position="23"/>
    </location>
</feature>
<dbReference type="PANTHER" id="PTHR31834">
    <property type="entry name" value="INITIATION-SPECIFIC ALPHA-1,6-MANNOSYLTRANSFERASE"/>
    <property type="match status" value="1"/>
</dbReference>
<keyword evidence="6" id="KW-1185">Reference proteome</keyword>
<dbReference type="Gene3D" id="3.90.550.20">
    <property type="match status" value="1"/>
</dbReference>
<evidence type="ECO:0000313" key="5">
    <source>
        <dbReference type="Proteomes" id="UP000195871"/>
    </source>
</evidence>
<dbReference type="EMBL" id="CP028775">
    <property type="protein sequence ID" value="AWU76264.1"/>
    <property type="molecule type" value="Genomic_DNA"/>
</dbReference>
<dbReference type="GO" id="GO:0000009">
    <property type="term" value="F:alpha-1,6-mannosyltransferase activity"/>
    <property type="evidence" value="ECO:0007669"/>
    <property type="project" value="InterPro"/>
</dbReference>
<evidence type="ECO:0000313" key="3">
    <source>
        <dbReference type="EMBL" id="AWU76264.1"/>
    </source>
</evidence>
<evidence type="ECO:0000256" key="2">
    <source>
        <dbReference type="SAM" id="SignalP"/>
    </source>
</evidence>
<organism evidence="4 5">
    <name type="scientific">Pichia kudriavzevii</name>
    <name type="common">Yeast</name>
    <name type="synonym">Issatchenkia orientalis</name>
    <dbReference type="NCBI Taxonomy" id="4909"/>
    <lineage>
        <taxon>Eukaryota</taxon>
        <taxon>Fungi</taxon>
        <taxon>Dikarya</taxon>
        <taxon>Ascomycota</taxon>
        <taxon>Saccharomycotina</taxon>
        <taxon>Pichiomycetes</taxon>
        <taxon>Pichiales</taxon>
        <taxon>Pichiaceae</taxon>
        <taxon>Pichia</taxon>
    </lineage>
</organism>
<evidence type="ECO:0008006" key="7">
    <source>
        <dbReference type="Google" id="ProtNLM"/>
    </source>
</evidence>
<dbReference type="VEuPathDB" id="FungiDB:C5L36_0C02090"/>
<dbReference type="AlphaFoldDB" id="A0A1Z8JTB5"/>
<dbReference type="GO" id="GO:0006487">
    <property type="term" value="P:protein N-linked glycosylation"/>
    <property type="evidence" value="ECO:0007669"/>
    <property type="project" value="TreeGrafter"/>
</dbReference>
<dbReference type="Proteomes" id="UP000195871">
    <property type="component" value="Unassembled WGS sequence"/>
</dbReference>
<dbReference type="KEGG" id="pkz:C5L36_0C02090"/>
<dbReference type="InterPro" id="IPR039367">
    <property type="entry name" value="Och1-like"/>
</dbReference>
<evidence type="ECO:0000313" key="6">
    <source>
        <dbReference type="Proteomes" id="UP000249293"/>
    </source>
</evidence>
<reference evidence="3 6" key="2">
    <citation type="submission" date="2018-06" db="EMBL/GenBank/DDBJ databases">
        <title>Population genomics shows no distinction between pathogenic Candida krusei and environmental Pichia kudriavzevii: One species, four names.</title>
        <authorList>
            <person name="Douglass A.P."/>
            <person name="Offei B."/>
            <person name="Braun-Galleani S."/>
            <person name="Coughlan A.Y."/>
            <person name="Martos A."/>
            <person name="Ortiz-Merino R.A."/>
            <person name="Byrne K.P."/>
            <person name="Wolfe K.H."/>
        </authorList>
    </citation>
    <scope>NUCLEOTIDE SEQUENCE [LARGE SCALE GENOMIC DNA]</scope>
    <source>
        <strain evidence="3 6">CBS573</strain>
    </source>
</reference>
<dbReference type="GeneID" id="40384059"/>
<proteinExistence type="inferred from homology"/>
<dbReference type="GO" id="GO:0000136">
    <property type="term" value="C:mannan polymerase complex"/>
    <property type="evidence" value="ECO:0007669"/>
    <property type="project" value="TreeGrafter"/>
</dbReference>
<gene>
    <name evidence="3" type="ORF">C5L36_0C02090</name>
    <name evidence="4" type="ORF">CAS74_000214</name>
</gene>
<feature type="chain" id="PRO_5036313185" description="Initiation-specific alpha-1,6-mannosyltransferase" evidence="2">
    <location>
        <begin position="24"/>
        <end position="414"/>
    </location>
</feature>
<evidence type="ECO:0000313" key="4">
    <source>
        <dbReference type="EMBL" id="OUT23843.1"/>
    </source>
</evidence>
<comment type="similarity">
    <text evidence="1">Belongs to the glycosyltransferase 32 family.</text>
</comment>
<dbReference type="RefSeq" id="XP_029321741.1">
    <property type="nucleotide sequence ID" value="XM_029465881.1"/>
</dbReference>
<dbReference type="EMBL" id="NHMM01000001">
    <property type="protein sequence ID" value="OUT23843.1"/>
    <property type="molecule type" value="Genomic_DNA"/>
</dbReference>
<dbReference type="Proteomes" id="UP000249293">
    <property type="component" value="Chromosome 3"/>
</dbReference>
<evidence type="ECO:0000256" key="1">
    <source>
        <dbReference type="ARBA" id="ARBA00009003"/>
    </source>
</evidence>
<dbReference type="SUPFAM" id="SSF53448">
    <property type="entry name" value="Nucleotide-diphospho-sugar transferases"/>
    <property type="match status" value="1"/>
</dbReference>
<dbReference type="Pfam" id="PF04488">
    <property type="entry name" value="Gly_transf_sug"/>
    <property type="match status" value="1"/>
</dbReference>
<accession>A0A1Z8JTB5</accession>
<dbReference type="STRING" id="4909.A0A1Z8JTB5"/>
<sequence length="414" mass="48019">MNTLKSVLLTALVIFSILNILSANIFNPSIHDAKIRKAFKTSAEIRAGAASKNEDESVDLVVKDHAGIVQEYLKPKNIYSFSTILDRLLFSFPYNPYDEVEKNIFQIWKTSDMDDEEHFPKDCKTLVERWSDANPEYDHRLFSVSEAEDLVADILRPQVPEVVEALRYLPNERLKFEFLKFLILYLNGGVYADVDTIAVKPIRFWYNLPSFKTKVWLGIDSDPNSADWSDNYSRRLTFNNNILRAKSNHPLLARIIARITFIINTNKELIQTTDWNKEYENCDASGAPIVQFTGTSLLTDTVFEYLNTIDQYLFFTTIKNELFIKERVQLHKEVFGPDVDPEQRFSYKTFTLLGNPVQVQDIAILPKISFTGYDTAQIDFFDDSNEKKGYDKFYYGRSKFLTEWSPKKLRLDSN</sequence>
<reference evidence="4 5" key="1">
    <citation type="submission" date="2017-05" db="EMBL/GenBank/DDBJ databases">
        <title>The Genome Sequence of Candida krusei Ckrusei653.</title>
        <authorList>
            <person name="Cuomo C."/>
            <person name="Forche A."/>
            <person name="Young S."/>
            <person name="Abouelleil A."/>
            <person name="Cao P."/>
            <person name="Chapman S."/>
            <person name="Cusick C."/>
            <person name="Shea T."/>
            <person name="Nusbaum C."/>
            <person name="Birren B."/>
        </authorList>
    </citation>
    <scope>NUCLEOTIDE SEQUENCE [LARGE SCALE GENOMIC DNA]</scope>
    <source>
        <strain evidence="4 5">Ckrusei653</strain>
    </source>
</reference>